<feature type="compositionally biased region" description="Basic and acidic residues" evidence="2">
    <location>
        <begin position="1284"/>
        <end position="1297"/>
    </location>
</feature>
<evidence type="ECO:0000313" key="3">
    <source>
        <dbReference type="EMBL" id="CRG95770.1"/>
    </source>
</evidence>
<reference evidence="3" key="1">
    <citation type="submission" date="2015-04" db="EMBL/GenBank/DDBJ databases">
        <authorList>
            <consortium name="Pathogen Informatics"/>
        </authorList>
    </citation>
    <scope>NUCLEOTIDE SEQUENCE [LARGE SCALE GENOMIC DNA]</scope>
    <source>
        <strain evidence="3">8A</strain>
    </source>
</reference>
<keyword evidence="1" id="KW-0175">Coiled coil</keyword>
<dbReference type="EMBL" id="CVMV01000045">
    <property type="protein sequence ID" value="CRG95770.1"/>
    <property type="molecule type" value="Genomic_DNA"/>
</dbReference>
<dbReference type="GeneID" id="39731515"/>
<sequence>MNYIERNKIETIYKDDYTDFTRLSDFEIFTKDILVSLKKLNIRETKKKYENKYAFVNNEKNKTPLAPLSLVIIVEDSCNLLKQYIKKDYIIKLNYVYFPYNKCQKIFPFHNNSYIYNKNVTIANSFYCLHGNLNCSEISLFPARTFPIQRFFFVNEYIELEINDKSELEEERCISIEQFSTSNLILNSLKLALSELDISIPTFIIIDKNEHIYRGHFHTSDYIYYKCVNPFKPNHRKNKKRNNKEQKKDNSIYNNGKEENYNALFKGVGLEVNYHSFKFYNYFKCFTFDHLLSLFCLFIYLSNIKGNNIYNINVHLKNIYLIDKLHNYKIYRSVNLKNKKYNLLKIKAKEAKQNYKSNYAKKNRYMLNIYRNNFSYIYLNNIFNYKKKKRHYRRKLYLSYFTKICNNYDDIILKKNTDNMENSDLYNNKNNFCKSNYVNPLKKIKTTFLSDDDYNFSDYFSFYESSYSNLTNENLNIKKKSTFEEINHLFDIIRRHKNISKNDNNFFLSIYVLNFIKNIQHKILNNNENEKNKIINIWKIRFINNDKYKGKNSFLLKNILRLYYNELIELKKKKNEKSYKNDQYIENHINRYLSAKNKEWLKDFEETSFIHFNIEDESTRYHIDNILNNMFSSNQKRIYEYNYMKKKRHIHLRNTKNINRTYVKKKNDNESYYLNKIPLYNNLLDNNDGYAYKNSFYPHKKNESFSFKINKIYHKFYKNESKIFCPFLCKNHFLKRNYIYKKQKKKIEFLNSKKKNIKKKEKEKEKRLQQIIKDFLLIKKKYFLCHQEEKISILFCYLVSHSSNIKTFYYIWNQFFDILRNKYENNEYIFNDYLVLSYGPLNIYSYSCSIISQYIKALNISTQQFKINENINQIKQKKTLNLFCNNSDSSALYDNSNLDDLLNRNENNTNTNITLNNSSTSSANSKNHILDDNIIYSCELNNNVCKNKVVKNSNYNFELEYIKGSKDILTKNSHIQLGNNNNNVNNDYINNINSDNIKNYRDNNNIISLMKRNMNEKKIVISNFFPFPLNNIELFISKNSVCTKNVNDQDDMIFLIYEILKNKNKDNYNFNDFIKWYKGNIGRVYTSQNLLKYCYNCIKNSYFVNIDAYYIKNKYIEIKRKYYLNNDYLKSMFDYVKTNYDYIKKIKSPFNTFFVGELNLDNLLNMSILDILECSYRIFFISYINFIMHSKLIYIKKIQDVLSKLFTILKNLHKKKKKKINNFLKSLLKKCDLQTNKNEPKHESQKNQKNEQSNNQLNDMNNSLTNNYFMKYKDTNNQTEYNRKENNFKIDKRESKNNLRKIKNINSSEKNSTNSLDMSYKEQSLNYKNNYGSSKDEDYFKNYYRHSEDEKKRIIHNDTSFIKRIKKIYKKRYKIIFNKKLFHLFEKCEELYDKSVWLFKIFSSNLNEKKIYKLINTILESDEKEIIIKPKYEKYFYNFIKNLGLYNSRNLYDKKLSNNLKFNRINQSILQKNNLKKNIKAKNTKYNISNSYQNFGVSVKIKKNEPLLKQLNNEQGILYRDKFSLLLHSNNKEQNIQECIIDYADYNFFNPFYNNPSRMYCSVNQFDSTVSFIKVSPIL</sequence>
<organism evidence="3 4">
    <name type="scientific">Plasmodium gallinaceum</name>
    <dbReference type="NCBI Taxonomy" id="5849"/>
    <lineage>
        <taxon>Eukaryota</taxon>
        <taxon>Sar</taxon>
        <taxon>Alveolata</taxon>
        <taxon>Apicomplexa</taxon>
        <taxon>Aconoidasida</taxon>
        <taxon>Haemosporida</taxon>
        <taxon>Plasmodiidae</taxon>
        <taxon>Plasmodium</taxon>
        <taxon>Plasmodium (Haemamoeba)</taxon>
    </lineage>
</organism>
<keyword evidence="4" id="KW-1185">Reference proteome</keyword>
<name>A0A1J1GTF6_PLAGA</name>
<dbReference type="OrthoDB" id="372113at2759"/>
<feature type="region of interest" description="Disordered" evidence="2">
    <location>
        <begin position="234"/>
        <end position="254"/>
    </location>
</feature>
<feature type="compositionally biased region" description="Basic and acidic residues" evidence="2">
    <location>
        <begin position="1238"/>
        <end position="1249"/>
    </location>
</feature>
<feature type="compositionally biased region" description="Basic and acidic residues" evidence="2">
    <location>
        <begin position="243"/>
        <end position="254"/>
    </location>
</feature>
<evidence type="ECO:0000313" key="4">
    <source>
        <dbReference type="Proteomes" id="UP000220797"/>
    </source>
</evidence>
<dbReference type="OMA" id="NSFYCLH"/>
<feature type="coiled-coil region" evidence="1">
    <location>
        <begin position="740"/>
        <end position="774"/>
    </location>
</feature>
<evidence type="ECO:0000256" key="2">
    <source>
        <dbReference type="SAM" id="MobiDB-lite"/>
    </source>
</evidence>
<proteinExistence type="predicted"/>
<protein>
    <submittedName>
        <fullName evidence="3">Uncharacterized protein</fullName>
    </submittedName>
</protein>
<comment type="caution">
    <text evidence="3">The sequence shown here is derived from an EMBL/GenBank/DDBJ whole genome shotgun (WGS) entry which is preliminary data.</text>
</comment>
<gene>
    <name evidence="3" type="ORF">PGAL8A_00298200</name>
</gene>
<dbReference type="Proteomes" id="UP000220797">
    <property type="component" value="Unassembled WGS sequence"/>
</dbReference>
<evidence type="ECO:0000256" key="1">
    <source>
        <dbReference type="SAM" id="Coils"/>
    </source>
</evidence>
<feature type="region of interest" description="Disordered" evidence="2">
    <location>
        <begin position="1284"/>
        <end position="1316"/>
    </location>
</feature>
<dbReference type="VEuPathDB" id="PlasmoDB:PGAL8A_00298200"/>
<dbReference type="RefSeq" id="XP_028528578.1">
    <property type="nucleotide sequence ID" value="XM_028671980.1"/>
</dbReference>
<feature type="region of interest" description="Disordered" evidence="2">
    <location>
        <begin position="1235"/>
        <end position="1260"/>
    </location>
</feature>
<accession>A0A1J1GTF6</accession>
<feature type="compositionally biased region" description="Polar residues" evidence="2">
    <location>
        <begin position="1304"/>
        <end position="1316"/>
    </location>
</feature>